<gene>
    <name evidence="1" type="ORF">MCOR_18834</name>
</gene>
<dbReference type="Proteomes" id="UP000507470">
    <property type="component" value="Unassembled WGS sequence"/>
</dbReference>
<evidence type="ECO:0008006" key="3">
    <source>
        <dbReference type="Google" id="ProtNLM"/>
    </source>
</evidence>
<keyword evidence="2" id="KW-1185">Reference proteome</keyword>
<sequence length="929" mass="104854">MADDTLRCGISAFRTDECGSYYLFPHEHDAIKIKCCVKDLTSHLKSVGVATGGSYRHFSLGESMTEGQLILYRVGLYDDRLYRDVTVCPHHRYKLGIYFKQKRTCSHPSHSGNGKAYRGIAVHESRDVLQSFGDLLPVGTGLCRSCNKKVAPSAIEDTKGNYIKFTEIDVDFVENLKDDDYSAKIDAQPGTADTDFLTFSQDVNDVNTALSLLSNGKISPLKYQVRTDIASLHPSSKRMLKRKATTAIEALVDCLAPGQASELTELIKIEKQVTPVPDLTTTIVKLYNNTNDVYMKKQMLSILAKDYTKKQLQEMIPGLTVYGIDQARLHASVHGEGSQVPKQIKQNRHRLSQWKVAHALDFFFNPLFHQVSSYGFKETKLNTGEKILILEVVRTVCHANLVHMYQAFCKEADVDPLSRSSLFEILRVCLASKRTSLRGLDNIATDGSTGFDTLDEVKKQLKLYLTDPEVLNDLEKTEQDLHLSKLYIKTDFKLHTSLADQCPDHCIMFALSDPKDQTLQNKCTHSHNMVCDRSYADIPVELKSELLQDIEVGESNVLSWKQHLVRCANQDRCRQALLGSLKKEEVFIIMDWAMKFLPLSFRETQSDSEAQDGKSYCDAKIAYLRFKIRQYVSSGNNVKTAGDMKNAIDSLGGVMGCQSAHVQINSHVAGEANKIKNTWKGISKISNIELRRAIKKICLSSLSSTEIVVLADFVVPKKEAGSITYIAQDLVRDNVHVELPVDSNNNETMQPSSNVFTYIEPCCSRVFQTCSGLESHILLGNHQIQLNRISTYDNIKIKWKESCLNIAEHATVSRDSKLTPSTPSSDMGWAIKKERKNQGFTHTLELYLTQVNKVAENQMQMMYLGTCVFVEMKMDTKCFNQRNAFNLVRLLLFFSRLCVMTRNTKPQTIEDEDLEPALNLIDAMELWMF</sequence>
<protein>
    <recommendedName>
        <fullName evidence="3">C2H2-type domain-containing protein</fullName>
    </recommendedName>
</protein>
<reference evidence="1 2" key="1">
    <citation type="submission" date="2020-06" db="EMBL/GenBank/DDBJ databases">
        <authorList>
            <person name="Li R."/>
            <person name="Bekaert M."/>
        </authorList>
    </citation>
    <scope>NUCLEOTIDE SEQUENCE [LARGE SCALE GENOMIC DNA]</scope>
    <source>
        <strain evidence="2">wild</strain>
    </source>
</reference>
<evidence type="ECO:0000313" key="1">
    <source>
        <dbReference type="EMBL" id="CAC5383056.1"/>
    </source>
</evidence>
<organism evidence="1 2">
    <name type="scientific">Mytilus coruscus</name>
    <name type="common">Sea mussel</name>
    <dbReference type="NCBI Taxonomy" id="42192"/>
    <lineage>
        <taxon>Eukaryota</taxon>
        <taxon>Metazoa</taxon>
        <taxon>Spiralia</taxon>
        <taxon>Lophotrochozoa</taxon>
        <taxon>Mollusca</taxon>
        <taxon>Bivalvia</taxon>
        <taxon>Autobranchia</taxon>
        <taxon>Pteriomorphia</taxon>
        <taxon>Mytilida</taxon>
        <taxon>Mytiloidea</taxon>
        <taxon>Mytilidae</taxon>
        <taxon>Mytilinae</taxon>
        <taxon>Mytilus</taxon>
    </lineage>
</organism>
<name>A0A6J8BHC4_MYTCO</name>
<proteinExistence type="predicted"/>
<dbReference type="PANTHER" id="PTHR33845">
    <property type="entry name" value="C2H2-TYPE DOMAIN-CONTAINING PROTEIN"/>
    <property type="match status" value="1"/>
</dbReference>
<evidence type="ECO:0000313" key="2">
    <source>
        <dbReference type="Proteomes" id="UP000507470"/>
    </source>
</evidence>
<accession>A0A6J8BHC4</accession>
<dbReference type="EMBL" id="CACVKT020003326">
    <property type="protein sequence ID" value="CAC5383056.1"/>
    <property type="molecule type" value="Genomic_DNA"/>
</dbReference>
<dbReference type="PANTHER" id="PTHR33845:SF1">
    <property type="entry name" value="C2H2-TYPE DOMAIN-CONTAINING PROTEIN"/>
    <property type="match status" value="1"/>
</dbReference>
<dbReference type="OrthoDB" id="6090250at2759"/>
<dbReference type="AlphaFoldDB" id="A0A6J8BHC4"/>